<dbReference type="AlphaFoldDB" id="X0ZHM9"/>
<evidence type="ECO:0000313" key="1">
    <source>
        <dbReference type="EMBL" id="GAG59863.1"/>
    </source>
</evidence>
<name>X0ZHM9_9ZZZZ</name>
<proteinExistence type="predicted"/>
<sequence length="95" mass="10324">MEADMSSIAFVNSLIAAIPLLEVLTKATSSTVDDWLLSLAKRLEGNDDLINELAAWLALVPGFEAKSPPDQLSDLGVSLLGLRDALWRTQRKSTQ</sequence>
<accession>X0ZHM9</accession>
<comment type="caution">
    <text evidence="1">The sequence shown here is derived from an EMBL/GenBank/DDBJ whole genome shotgun (WGS) entry which is preliminary data.</text>
</comment>
<reference evidence="1" key="1">
    <citation type="journal article" date="2014" name="Front. Microbiol.">
        <title>High frequency of phylogenetically diverse reductive dehalogenase-homologous genes in deep subseafloor sedimentary metagenomes.</title>
        <authorList>
            <person name="Kawai M."/>
            <person name="Futagami T."/>
            <person name="Toyoda A."/>
            <person name="Takaki Y."/>
            <person name="Nishi S."/>
            <person name="Hori S."/>
            <person name="Arai W."/>
            <person name="Tsubouchi T."/>
            <person name="Morono Y."/>
            <person name="Uchiyama I."/>
            <person name="Ito T."/>
            <person name="Fujiyama A."/>
            <person name="Inagaki F."/>
            <person name="Takami H."/>
        </authorList>
    </citation>
    <scope>NUCLEOTIDE SEQUENCE</scope>
    <source>
        <strain evidence="1">Expedition CK06-06</strain>
    </source>
</reference>
<organism evidence="1">
    <name type="scientific">marine sediment metagenome</name>
    <dbReference type="NCBI Taxonomy" id="412755"/>
    <lineage>
        <taxon>unclassified sequences</taxon>
        <taxon>metagenomes</taxon>
        <taxon>ecological metagenomes</taxon>
    </lineage>
</organism>
<dbReference type="EMBL" id="BART01006233">
    <property type="protein sequence ID" value="GAG59863.1"/>
    <property type="molecule type" value="Genomic_DNA"/>
</dbReference>
<protein>
    <submittedName>
        <fullName evidence="1">Uncharacterized protein</fullName>
    </submittedName>
</protein>
<gene>
    <name evidence="1" type="ORF">S01H4_14202</name>
</gene>